<proteinExistence type="predicted"/>
<feature type="compositionally biased region" description="Basic and acidic residues" evidence="1">
    <location>
        <begin position="223"/>
        <end position="235"/>
    </location>
</feature>
<protein>
    <submittedName>
        <fullName evidence="2">Uncharacterized protein</fullName>
    </submittedName>
</protein>
<feature type="region of interest" description="Disordered" evidence="1">
    <location>
        <begin position="201"/>
        <end position="248"/>
    </location>
</feature>
<name>A0A0D3ET97_9ORYZ</name>
<dbReference type="HOGENOM" id="CLU_1121549_0_0_1"/>
<evidence type="ECO:0000313" key="2">
    <source>
        <dbReference type="EnsemblPlants" id="OBART01G28700.1"/>
    </source>
</evidence>
<dbReference type="Gramene" id="OBART01G28700.1">
    <property type="protein sequence ID" value="OBART01G28700.1"/>
    <property type="gene ID" value="OBART01G28700"/>
</dbReference>
<dbReference type="PaxDb" id="65489-OBART01G28700.1"/>
<evidence type="ECO:0000313" key="3">
    <source>
        <dbReference type="Proteomes" id="UP000026960"/>
    </source>
</evidence>
<dbReference type="EnsemblPlants" id="OBART01G28700.1">
    <property type="protein sequence ID" value="OBART01G28700.1"/>
    <property type="gene ID" value="OBART01G28700"/>
</dbReference>
<organism evidence="2">
    <name type="scientific">Oryza barthii</name>
    <dbReference type="NCBI Taxonomy" id="65489"/>
    <lineage>
        <taxon>Eukaryota</taxon>
        <taxon>Viridiplantae</taxon>
        <taxon>Streptophyta</taxon>
        <taxon>Embryophyta</taxon>
        <taxon>Tracheophyta</taxon>
        <taxon>Spermatophyta</taxon>
        <taxon>Magnoliopsida</taxon>
        <taxon>Liliopsida</taxon>
        <taxon>Poales</taxon>
        <taxon>Poaceae</taxon>
        <taxon>BOP clade</taxon>
        <taxon>Oryzoideae</taxon>
        <taxon>Oryzeae</taxon>
        <taxon>Oryzinae</taxon>
        <taxon>Oryza</taxon>
    </lineage>
</organism>
<feature type="compositionally biased region" description="Pro residues" evidence="1">
    <location>
        <begin position="209"/>
        <end position="222"/>
    </location>
</feature>
<dbReference type="Proteomes" id="UP000026960">
    <property type="component" value="Chromosome 1"/>
</dbReference>
<sequence>MAMRGRGERRRWPTLLLVVLAFTVLGVVFDGSRVAGPHLHQLHRRDWGHLRLPLRLLAPFSTDEEGGEEAEARRARLTAVHADVRWNGSGGGCARAGAPALAATVGRTGAGAAAVRRTGSNAIDAEGALPGRAPCRAPDGRCRRAPRRRRCDSRWPGRCRATSPLFGSGHARRPCHGPTTRSIAPAVAASLRVAPEALEDRLRARRTPHAPPPPPDVYPPPRPIDDFRRGSRSADHSATSVGVKRAKV</sequence>
<accession>A0A0D3ET97</accession>
<keyword evidence="3" id="KW-1185">Reference proteome</keyword>
<reference evidence="2" key="2">
    <citation type="submission" date="2015-03" db="UniProtKB">
        <authorList>
            <consortium name="EnsemblPlants"/>
        </authorList>
    </citation>
    <scope>IDENTIFICATION</scope>
</reference>
<dbReference type="AlphaFoldDB" id="A0A0D3ET97"/>
<evidence type="ECO:0000256" key="1">
    <source>
        <dbReference type="SAM" id="MobiDB-lite"/>
    </source>
</evidence>
<reference evidence="2" key="1">
    <citation type="journal article" date="2009" name="Rice">
        <title>De Novo Next Generation Sequencing of Plant Genomes.</title>
        <authorList>
            <person name="Rounsley S."/>
            <person name="Marri P.R."/>
            <person name="Yu Y."/>
            <person name="He R."/>
            <person name="Sisneros N."/>
            <person name="Goicoechea J.L."/>
            <person name="Lee S.J."/>
            <person name="Angelova A."/>
            <person name="Kudrna D."/>
            <person name="Luo M."/>
            <person name="Affourtit J."/>
            <person name="Desany B."/>
            <person name="Knight J."/>
            <person name="Niazi F."/>
            <person name="Egholm M."/>
            <person name="Wing R.A."/>
        </authorList>
    </citation>
    <scope>NUCLEOTIDE SEQUENCE [LARGE SCALE GENOMIC DNA]</scope>
    <source>
        <strain evidence="2">cv. IRGC 105608</strain>
    </source>
</reference>